<dbReference type="InterPro" id="IPR050578">
    <property type="entry name" value="MARVEL-CKLF_proteins"/>
</dbReference>
<dbReference type="PANTHER" id="PTHR22776:SF49">
    <property type="entry name" value="MARVEL DOMAIN-CONTAINING PROTEIN"/>
    <property type="match status" value="1"/>
</dbReference>
<dbReference type="Proteomes" id="UP001159427">
    <property type="component" value="Unassembled WGS sequence"/>
</dbReference>
<evidence type="ECO:0000256" key="3">
    <source>
        <dbReference type="ARBA" id="ARBA00022989"/>
    </source>
</evidence>
<dbReference type="EMBL" id="CALNXI010000965">
    <property type="protein sequence ID" value="CAH3149160.1"/>
    <property type="molecule type" value="Genomic_DNA"/>
</dbReference>
<evidence type="ECO:0000313" key="9">
    <source>
        <dbReference type="Proteomes" id="UP001159427"/>
    </source>
</evidence>
<organism evidence="8 9">
    <name type="scientific">Porites evermanni</name>
    <dbReference type="NCBI Taxonomy" id="104178"/>
    <lineage>
        <taxon>Eukaryota</taxon>
        <taxon>Metazoa</taxon>
        <taxon>Cnidaria</taxon>
        <taxon>Anthozoa</taxon>
        <taxon>Hexacorallia</taxon>
        <taxon>Scleractinia</taxon>
        <taxon>Fungiina</taxon>
        <taxon>Poritidae</taxon>
        <taxon>Porites</taxon>
    </lineage>
</organism>
<comment type="caution">
    <text evidence="8">The sequence shown here is derived from an EMBL/GenBank/DDBJ whole genome shotgun (WGS) entry which is preliminary data.</text>
</comment>
<evidence type="ECO:0000256" key="5">
    <source>
        <dbReference type="PROSITE-ProRule" id="PRU00581"/>
    </source>
</evidence>
<evidence type="ECO:0000256" key="2">
    <source>
        <dbReference type="ARBA" id="ARBA00022692"/>
    </source>
</evidence>
<evidence type="ECO:0000313" key="8">
    <source>
        <dbReference type="EMBL" id="CAH3149160.1"/>
    </source>
</evidence>
<keyword evidence="4 5" id="KW-0472">Membrane</keyword>
<feature type="transmembrane region" description="Helical" evidence="6">
    <location>
        <begin position="13"/>
        <end position="31"/>
    </location>
</feature>
<sequence length="281" mass="31933">MAVNTKYGQSVQGLLKILELITICVAFSCLADFKRELEQPLGRLSDKFSVRFVFFMAVFVTGWVVVLVVFLVFLFSLTKKDLNLALLIFSALFALLFFIASGLMTEFLNDVYDARWHKIPPFKKFSDLLTVSVMTICIAFPCLVDYELKQTVVFGEGLIPRAWFFFFVAVFVIGLLAVLLIFSVFAFSLTEKNLNFVLYIFSFLLALLFLVASVRMADFMKKEYELAKIHKAFGFHGHSDIITVSVSFSLVSTFLLAVDVYLFYKKRKTGSANETRGQTEV</sequence>
<accession>A0ABN8PV40</accession>
<protein>
    <recommendedName>
        <fullName evidence="7">MARVEL domain-containing protein</fullName>
    </recommendedName>
</protein>
<dbReference type="PANTHER" id="PTHR22776">
    <property type="entry name" value="MARVEL-CONTAINING POTENTIAL LIPID RAFT-ASSOCIATED PROTEIN"/>
    <property type="match status" value="1"/>
</dbReference>
<keyword evidence="2 5" id="KW-0812">Transmembrane</keyword>
<gene>
    <name evidence="8" type="ORF">PEVE_00044829</name>
</gene>
<evidence type="ECO:0000259" key="7">
    <source>
        <dbReference type="PROSITE" id="PS51225"/>
    </source>
</evidence>
<dbReference type="InterPro" id="IPR008253">
    <property type="entry name" value="Marvel"/>
</dbReference>
<proteinExistence type="predicted"/>
<feature type="transmembrane region" description="Helical" evidence="6">
    <location>
        <begin position="241"/>
        <end position="264"/>
    </location>
</feature>
<dbReference type="PROSITE" id="PS51225">
    <property type="entry name" value="MARVEL"/>
    <property type="match status" value="1"/>
</dbReference>
<keyword evidence="3 6" id="KW-1133">Transmembrane helix</keyword>
<comment type="subcellular location">
    <subcellularLocation>
        <location evidence="1">Membrane</location>
        <topology evidence="1">Multi-pass membrane protein</topology>
    </subcellularLocation>
</comment>
<feature type="transmembrane region" description="Helical" evidence="6">
    <location>
        <begin position="196"/>
        <end position="217"/>
    </location>
</feature>
<reference evidence="8 9" key="1">
    <citation type="submission" date="2022-05" db="EMBL/GenBank/DDBJ databases">
        <authorList>
            <consortium name="Genoscope - CEA"/>
            <person name="William W."/>
        </authorList>
    </citation>
    <scope>NUCLEOTIDE SEQUENCE [LARGE SCALE GENOMIC DNA]</scope>
</reference>
<feature type="transmembrane region" description="Helical" evidence="6">
    <location>
        <begin position="52"/>
        <end position="76"/>
    </location>
</feature>
<evidence type="ECO:0000256" key="1">
    <source>
        <dbReference type="ARBA" id="ARBA00004141"/>
    </source>
</evidence>
<feature type="transmembrane region" description="Helical" evidence="6">
    <location>
        <begin position="164"/>
        <end position="189"/>
    </location>
</feature>
<name>A0ABN8PV40_9CNID</name>
<feature type="transmembrane region" description="Helical" evidence="6">
    <location>
        <begin position="82"/>
        <end position="104"/>
    </location>
</feature>
<evidence type="ECO:0000256" key="6">
    <source>
        <dbReference type="SAM" id="Phobius"/>
    </source>
</evidence>
<evidence type="ECO:0000256" key="4">
    <source>
        <dbReference type="ARBA" id="ARBA00023136"/>
    </source>
</evidence>
<feature type="domain" description="MARVEL" evidence="7">
    <location>
        <begin position="7"/>
        <end position="268"/>
    </location>
</feature>
<dbReference type="Pfam" id="PF01284">
    <property type="entry name" value="MARVEL"/>
    <property type="match status" value="1"/>
</dbReference>
<keyword evidence="9" id="KW-1185">Reference proteome</keyword>